<evidence type="ECO:0000256" key="3">
    <source>
        <dbReference type="ARBA" id="ARBA00022553"/>
    </source>
</evidence>
<evidence type="ECO:0000313" key="6">
    <source>
        <dbReference type="EMBL" id="MFC0214603.1"/>
    </source>
</evidence>
<dbReference type="InterPro" id="IPR006162">
    <property type="entry name" value="Ppantetheine_attach_site"/>
</dbReference>
<dbReference type="InterPro" id="IPR009081">
    <property type="entry name" value="PP-bd_ACP"/>
</dbReference>
<keyword evidence="2" id="KW-0596">Phosphopantetheine</keyword>
<dbReference type="PROSITE" id="PS00455">
    <property type="entry name" value="AMP_BINDING"/>
    <property type="match status" value="1"/>
</dbReference>
<comment type="similarity">
    <text evidence="1">Belongs to the ATP-dependent AMP-binding enzyme family.</text>
</comment>
<dbReference type="Pfam" id="PF07993">
    <property type="entry name" value="NAD_binding_4"/>
    <property type="match status" value="1"/>
</dbReference>
<dbReference type="Pfam" id="PF00550">
    <property type="entry name" value="PP-binding"/>
    <property type="match status" value="1"/>
</dbReference>
<dbReference type="InterPro" id="IPR020845">
    <property type="entry name" value="AMP-binding_CS"/>
</dbReference>
<dbReference type="InterPro" id="IPR045851">
    <property type="entry name" value="AMP-bd_C_sf"/>
</dbReference>
<dbReference type="InterPro" id="IPR036291">
    <property type="entry name" value="NAD(P)-bd_dom_sf"/>
</dbReference>
<dbReference type="Gene3D" id="1.10.1200.10">
    <property type="entry name" value="ACP-like"/>
    <property type="match status" value="1"/>
</dbReference>
<accession>A0ABV6DPM4</accession>
<keyword evidence="7" id="KW-1185">Reference proteome</keyword>
<dbReference type="Gene3D" id="2.30.38.10">
    <property type="entry name" value="Luciferase, Domain 3"/>
    <property type="match status" value="1"/>
</dbReference>
<dbReference type="Gene3D" id="3.30.300.30">
    <property type="match status" value="1"/>
</dbReference>
<comment type="caution">
    <text evidence="6">The sequence shown here is derived from an EMBL/GenBank/DDBJ whole genome shotgun (WGS) entry which is preliminary data.</text>
</comment>
<dbReference type="Pfam" id="PF00501">
    <property type="entry name" value="AMP-binding"/>
    <property type="match status" value="1"/>
</dbReference>
<dbReference type="CDD" id="cd05930">
    <property type="entry name" value="A_NRPS"/>
    <property type="match status" value="1"/>
</dbReference>
<dbReference type="Gene3D" id="3.40.50.980">
    <property type="match status" value="2"/>
</dbReference>
<reference evidence="6 7" key="1">
    <citation type="submission" date="2024-09" db="EMBL/GenBank/DDBJ databases">
        <authorList>
            <person name="Sun Q."/>
            <person name="Mori K."/>
        </authorList>
    </citation>
    <scope>NUCLEOTIDE SEQUENCE [LARGE SCALE GENOMIC DNA]</scope>
    <source>
        <strain evidence="6 7">CCM 7759</strain>
    </source>
</reference>
<evidence type="ECO:0000313" key="7">
    <source>
        <dbReference type="Proteomes" id="UP001589776"/>
    </source>
</evidence>
<dbReference type="EMBL" id="JBHLWN010000076">
    <property type="protein sequence ID" value="MFC0214603.1"/>
    <property type="molecule type" value="Genomic_DNA"/>
</dbReference>
<dbReference type="PANTHER" id="PTHR44845:SF7">
    <property type="entry name" value="PLIPASTATIN SYNTHASE SUBUNIT D"/>
    <property type="match status" value="1"/>
</dbReference>
<evidence type="ECO:0000256" key="2">
    <source>
        <dbReference type="ARBA" id="ARBA00022450"/>
    </source>
</evidence>
<dbReference type="InterPro" id="IPR010071">
    <property type="entry name" value="AA_adenyl_dom"/>
</dbReference>
<evidence type="ECO:0000256" key="4">
    <source>
        <dbReference type="ARBA" id="ARBA00023194"/>
    </source>
</evidence>
<dbReference type="Proteomes" id="UP001589776">
    <property type="component" value="Unassembled WGS sequence"/>
</dbReference>
<evidence type="ECO:0000256" key="1">
    <source>
        <dbReference type="ARBA" id="ARBA00006432"/>
    </source>
</evidence>
<dbReference type="Gene3D" id="3.40.50.720">
    <property type="entry name" value="NAD(P)-binding Rossmann-like Domain"/>
    <property type="match status" value="1"/>
</dbReference>
<dbReference type="InterPro" id="IPR025110">
    <property type="entry name" value="AMP-bd_C"/>
</dbReference>
<dbReference type="PROSITE" id="PS50075">
    <property type="entry name" value="CARRIER"/>
    <property type="match status" value="1"/>
</dbReference>
<dbReference type="InterPro" id="IPR000873">
    <property type="entry name" value="AMP-dep_synth/lig_dom"/>
</dbReference>
<keyword evidence="4" id="KW-0045">Antibiotic biosynthesis</keyword>
<dbReference type="PROSITE" id="PS00012">
    <property type="entry name" value="PHOSPHOPANTETHEINE"/>
    <property type="match status" value="1"/>
</dbReference>
<evidence type="ECO:0000259" key="5">
    <source>
        <dbReference type="PROSITE" id="PS50075"/>
    </source>
</evidence>
<protein>
    <submittedName>
        <fullName evidence="6">Amino acid adenylation domain-containing protein</fullName>
    </submittedName>
</protein>
<dbReference type="Pfam" id="PF13193">
    <property type="entry name" value="AMP-binding_C"/>
    <property type="match status" value="1"/>
</dbReference>
<gene>
    <name evidence="6" type="ORF">ACFFK0_19455</name>
</gene>
<dbReference type="SUPFAM" id="SSF56801">
    <property type="entry name" value="Acetyl-CoA synthetase-like"/>
    <property type="match status" value="1"/>
</dbReference>
<dbReference type="InterPro" id="IPR013120">
    <property type="entry name" value="FAR_NAD-bd"/>
</dbReference>
<keyword evidence="3" id="KW-0597">Phosphoprotein</keyword>
<dbReference type="NCBIfam" id="TIGR01733">
    <property type="entry name" value="AA-adenyl-dom"/>
    <property type="match status" value="1"/>
</dbReference>
<dbReference type="SUPFAM" id="SSF51735">
    <property type="entry name" value="NAD(P)-binding Rossmann-fold domains"/>
    <property type="match status" value="1"/>
</dbReference>
<dbReference type="InterPro" id="IPR036736">
    <property type="entry name" value="ACP-like_sf"/>
</dbReference>
<dbReference type="RefSeq" id="WP_377471992.1">
    <property type="nucleotide sequence ID" value="NZ_JBHLWN010000076.1"/>
</dbReference>
<organism evidence="6 7">
    <name type="scientific">Paenibacillus chartarius</name>
    <dbReference type="NCBI Taxonomy" id="747481"/>
    <lineage>
        <taxon>Bacteria</taxon>
        <taxon>Bacillati</taxon>
        <taxon>Bacillota</taxon>
        <taxon>Bacilli</taxon>
        <taxon>Bacillales</taxon>
        <taxon>Paenibacillaceae</taxon>
        <taxon>Paenibacillus</taxon>
    </lineage>
</organism>
<proteinExistence type="inferred from homology"/>
<dbReference type="PANTHER" id="PTHR44845">
    <property type="entry name" value="CARRIER DOMAIN-CONTAINING PROTEIN"/>
    <property type="match status" value="1"/>
</dbReference>
<feature type="domain" description="Carrier" evidence="5">
    <location>
        <begin position="545"/>
        <end position="619"/>
    </location>
</feature>
<name>A0ABV6DPM4_9BACL</name>
<dbReference type="InterPro" id="IPR020806">
    <property type="entry name" value="PKS_PP-bd"/>
</dbReference>
<sequence>MLNVIEKNPSIYSLINNTDEAYPGAETISSLFRRAASTYARKAALSYGDTEISYADLYDKSSQVANALADAGCSQGDFIGIYMERSPETVISILGVLRLGGVYVPIDPEHPIERNKYIVGNASCKQLIIKEKYTESAADLCIALGVDTPISIEKCFAAGETSFEDPAISPDDLAYVIYTSGSTGNPKGTLIAHRGVVNLWNTFTKKLGITSEDVLTQFSTFSFDASILDTFNCLLNGAELVILTKEEQLTPELFLSLLERKKVTHIGCIPTSVFNRLSEATTPAPKAVWRTVKNIIVGGEALLSEHVRKFQDKYGTDTVIFNAYGPTECTVVTTTFKISDYWSSNSVTVPIGTPIGNYKIYVVKADGTLAGVGEEGELYIETFALAKGYLKLADKTNEVFVNNPFSGDPGSKVYKSGDIVKILPDGNIEFQYRKDGQLKLRGFRIEIGEIENALSKHPAVLDAAVVAIQENNTVKHLSCFYSEKTRVSSAELREHLKSYVPYYMIPSYFYRLKEIPLSPTGKVDRKKLHAMDNVDLAETDIPYEEPIGELELVIASVWSEVLGIAQVSRNVSFFEIGGDSLAVMTVLSHLKLDYLNLRMNDLYEHRTVKDLAAYISTLSGDSAEDEHLPIAEYLPLKELPVLPKVEIDSQDALGSDILLTGATGYLGSHLIYELLTTTEANLHLLVRPKLGSNGISRVWDTLDSYFGQNFFAKYTNRIFVLEGDLVHADLGLSPEDRRFVSSRITSIIHAGADVRHFGSTDEFQATNVLGTKNLLKLIYDKPSVPFHFISTIGIPEDMAAAGNWETASQSVEDFYGLQLDNVYTNSKLLAEKAVAEAIMAGLPCSIYRAGNLSCHSRNGRFQKNIHENFFYRMIKAFLLLGKAPAVNAYVDISPIDFASTFMVSLMKQRTLGAIYHICNPVQERYEAFIESLKEQGYTIDLLPSKEFEKWILTEGMNVSKEGVQLAIPLLEGDGVRTSPYRYCCEDSLHKAGSGILLPGMKEIVAKLIGHAIDRGYFPKP</sequence>
<dbReference type="SUPFAM" id="SSF47336">
    <property type="entry name" value="ACP-like"/>
    <property type="match status" value="1"/>
</dbReference>
<dbReference type="SMART" id="SM00823">
    <property type="entry name" value="PKS_PP"/>
    <property type="match status" value="1"/>
</dbReference>